<dbReference type="Pfam" id="PF01464">
    <property type="entry name" value="SLT"/>
    <property type="match status" value="1"/>
</dbReference>
<organism evidence="6 7">
    <name type="scientific">Jannaschia helgolandensis</name>
    <dbReference type="NCBI Taxonomy" id="188906"/>
    <lineage>
        <taxon>Bacteria</taxon>
        <taxon>Pseudomonadati</taxon>
        <taxon>Pseudomonadota</taxon>
        <taxon>Alphaproteobacteria</taxon>
        <taxon>Rhodobacterales</taxon>
        <taxon>Roseobacteraceae</taxon>
        <taxon>Jannaschia</taxon>
    </lineage>
</organism>
<feature type="chain" id="PRO_5011519700" evidence="4">
    <location>
        <begin position="23"/>
        <end position="199"/>
    </location>
</feature>
<comment type="similarity">
    <text evidence="2">Belongs to the virb1 family.</text>
</comment>
<accession>A0A1H7Q3V1</accession>
<evidence type="ECO:0000259" key="5">
    <source>
        <dbReference type="Pfam" id="PF01464"/>
    </source>
</evidence>
<gene>
    <name evidence="6" type="ORF">SAMN04488526_2638</name>
</gene>
<feature type="region of interest" description="Disordered" evidence="3">
    <location>
        <begin position="51"/>
        <end position="73"/>
    </location>
</feature>
<dbReference type="Gene3D" id="1.10.530.10">
    <property type="match status" value="1"/>
</dbReference>
<comment type="similarity">
    <text evidence="1">Belongs to the transglycosylase Slt family.</text>
</comment>
<evidence type="ECO:0000256" key="3">
    <source>
        <dbReference type="SAM" id="MobiDB-lite"/>
    </source>
</evidence>
<dbReference type="InterPro" id="IPR023346">
    <property type="entry name" value="Lysozyme-like_dom_sf"/>
</dbReference>
<proteinExistence type="inferred from homology"/>
<dbReference type="CDD" id="cd00254">
    <property type="entry name" value="LT-like"/>
    <property type="match status" value="1"/>
</dbReference>
<protein>
    <submittedName>
        <fullName evidence="6">Transglycosylase SLT domain-containing protein</fullName>
    </submittedName>
</protein>
<dbReference type="PANTHER" id="PTHR37423:SF2">
    <property type="entry name" value="MEMBRANE-BOUND LYTIC MUREIN TRANSGLYCOSYLASE C"/>
    <property type="match status" value="1"/>
</dbReference>
<dbReference type="PANTHER" id="PTHR37423">
    <property type="entry name" value="SOLUBLE LYTIC MUREIN TRANSGLYCOSYLASE-RELATED"/>
    <property type="match status" value="1"/>
</dbReference>
<evidence type="ECO:0000256" key="1">
    <source>
        <dbReference type="ARBA" id="ARBA00007734"/>
    </source>
</evidence>
<dbReference type="InterPro" id="IPR008258">
    <property type="entry name" value="Transglycosylase_SLT_dom_1"/>
</dbReference>
<evidence type="ECO:0000313" key="7">
    <source>
        <dbReference type="Proteomes" id="UP000199283"/>
    </source>
</evidence>
<evidence type="ECO:0000313" key="6">
    <source>
        <dbReference type="EMBL" id="SEL42546.1"/>
    </source>
</evidence>
<keyword evidence="7" id="KW-1185">Reference proteome</keyword>
<dbReference type="STRING" id="188906.SAMN04488526_2638"/>
<name>A0A1H7Q3V1_9RHOB</name>
<feature type="compositionally biased region" description="Polar residues" evidence="3">
    <location>
        <begin position="63"/>
        <end position="73"/>
    </location>
</feature>
<dbReference type="EMBL" id="FNZQ01000005">
    <property type="protein sequence ID" value="SEL42546.1"/>
    <property type="molecule type" value="Genomic_DNA"/>
</dbReference>
<dbReference type="AlphaFoldDB" id="A0A1H7Q3V1"/>
<evidence type="ECO:0000256" key="2">
    <source>
        <dbReference type="ARBA" id="ARBA00009387"/>
    </source>
</evidence>
<keyword evidence="4" id="KW-0732">Signal</keyword>
<evidence type="ECO:0000256" key="4">
    <source>
        <dbReference type="SAM" id="SignalP"/>
    </source>
</evidence>
<feature type="signal peptide" evidence="4">
    <location>
        <begin position="1"/>
        <end position="22"/>
    </location>
</feature>
<dbReference type="Proteomes" id="UP000199283">
    <property type="component" value="Unassembled WGS sequence"/>
</dbReference>
<dbReference type="SUPFAM" id="SSF53955">
    <property type="entry name" value="Lysozyme-like"/>
    <property type="match status" value="1"/>
</dbReference>
<feature type="domain" description="Transglycosylase SLT" evidence="5">
    <location>
        <begin position="88"/>
        <end position="190"/>
    </location>
</feature>
<reference evidence="6 7" key="1">
    <citation type="submission" date="2016-10" db="EMBL/GenBank/DDBJ databases">
        <authorList>
            <person name="de Groot N.N."/>
        </authorList>
    </citation>
    <scope>NUCLEOTIDE SEQUENCE [LARGE SCALE GENOMIC DNA]</scope>
    <source>
        <strain evidence="6 7">DSM 14858</strain>
    </source>
</reference>
<sequence length="199" mass="21880">MIRFAMFSAICVAMLGATGAKAQTFSSRSRADIFSSQTALMDRRLSTQYSNSSRLAPRRFETANGSSRESIPRYSGSQRSAWIETARISARRHGIPEDLFLRLVRQESGWNPNARSNKGAIGLAQLMPQTARALGVNPADPQQNLDGGARYLAIQYRAFGSWRLALAAYNAGPGAVLKYNGIPPYRETRNYVSVIMGRG</sequence>